<gene>
    <name evidence="5" type="ORF">G3T36_08230</name>
</gene>
<sequence length="592" mass="65637">MSRIVSEPFRDQVTASKGSVFYRTHSYHTKVPPQGIVPMIEHYTDLGDTVLDPFCGSGMTGVAAMLSGRLGVLSDLSPAAVHIARGHVAAPSPDAVSRAANDLLSGLSEIEHDLYGTQCARCDGSARIEYTVWSDIITCPVCSSKMLFWDAARRPDGTLSKALTCQSCRQSFRKSESEIGAPRPVLVSVACSSCGTREQRGLTAREVEIASRSRRTSIKDWFPTAPLEPWREMWRGQHGKMGIHTAADFFTDRNLEALAAVWARARNSEESTTLMFAVTAIVNRASRRYQWNPKRPTNVLSGTLYIASLTYEFNVFSLLRRKLAAVRQLAVAQKNSPGSSVVKQRSATNLSGVADHSIDYVFTDPPFGANIYYSDASFLWEAWLDDFTITTEEAIVSTSLKASHGGKTLSDYETLMSASFEEIVRVLKPGAWASVMFHNSDDAVWSSLERAIESAGLNLESAIAFDKSQPSFKGVKQLTNQERVSSFDLVLHLRPATFQRQRAKPTIAQDRAVRDEIVTALTTHLRSAPPRLRSTPYLHSFVMRTLLEHNWPFRGYSYGDVESLLSANFENRDGAWRISEQSDTSQLNKGLL</sequence>
<evidence type="ECO:0000256" key="3">
    <source>
        <dbReference type="ARBA" id="ARBA00022679"/>
    </source>
</evidence>
<evidence type="ECO:0000256" key="2">
    <source>
        <dbReference type="ARBA" id="ARBA00022603"/>
    </source>
</evidence>
<proteinExistence type="inferred from homology"/>
<comment type="caution">
    <text evidence="5">The sequence shown here is derived from an EMBL/GenBank/DDBJ whole genome shotgun (WGS) entry which is preliminary data.</text>
</comment>
<evidence type="ECO:0000259" key="4">
    <source>
        <dbReference type="Pfam" id="PF01555"/>
    </source>
</evidence>
<dbReference type="Pfam" id="PF01555">
    <property type="entry name" value="N6_N4_Mtase"/>
    <property type="match status" value="1"/>
</dbReference>
<keyword evidence="2 5" id="KW-0489">Methyltransferase</keyword>
<dbReference type="GO" id="GO:0032259">
    <property type="term" value="P:methylation"/>
    <property type="evidence" value="ECO:0007669"/>
    <property type="project" value="UniProtKB-KW"/>
</dbReference>
<feature type="domain" description="DNA methylase N-4/N-6" evidence="4">
    <location>
        <begin position="25"/>
        <end position="84"/>
    </location>
</feature>
<evidence type="ECO:0000313" key="5">
    <source>
        <dbReference type="EMBL" id="NEN05859.1"/>
    </source>
</evidence>
<dbReference type="InterPro" id="IPR002941">
    <property type="entry name" value="DNA_methylase_N4/N6"/>
</dbReference>
<keyword evidence="3" id="KW-0808">Transferase</keyword>
<dbReference type="RefSeq" id="WP_163289221.1">
    <property type="nucleotide sequence ID" value="NZ_JAAGWY010000002.1"/>
</dbReference>
<dbReference type="GO" id="GO:0008170">
    <property type="term" value="F:N-methyltransferase activity"/>
    <property type="evidence" value="ECO:0007669"/>
    <property type="project" value="InterPro"/>
</dbReference>
<dbReference type="SUPFAM" id="SSF53335">
    <property type="entry name" value="S-adenosyl-L-methionine-dependent methyltransferases"/>
    <property type="match status" value="2"/>
</dbReference>
<dbReference type="Proteomes" id="UP000474967">
    <property type="component" value="Unassembled WGS sequence"/>
</dbReference>
<evidence type="ECO:0000313" key="6">
    <source>
        <dbReference type="Proteomes" id="UP000474967"/>
    </source>
</evidence>
<dbReference type="InterPro" id="IPR002052">
    <property type="entry name" value="DNA_methylase_N6_adenine_CS"/>
</dbReference>
<organism evidence="5 6">
    <name type="scientific">Leifsonia tongyongensis</name>
    <dbReference type="NCBI Taxonomy" id="1268043"/>
    <lineage>
        <taxon>Bacteria</taxon>
        <taxon>Bacillati</taxon>
        <taxon>Actinomycetota</taxon>
        <taxon>Actinomycetes</taxon>
        <taxon>Micrococcales</taxon>
        <taxon>Microbacteriaceae</taxon>
        <taxon>Leifsonia</taxon>
    </lineage>
</organism>
<dbReference type="EMBL" id="JAAGWY010000002">
    <property type="protein sequence ID" value="NEN05859.1"/>
    <property type="molecule type" value="Genomic_DNA"/>
</dbReference>
<dbReference type="PROSITE" id="PS00092">
    <property type="entry name" value="N6_MTASE"/>
    <property type="match status" value="1"/>
</dbReference>
<reference evidence="5 6" key="1">
    <citation type="journal article" date="2014" name="J. Microbiol.">
        <title>Diaminobutyricibacter tongyongensis gen. nov., sp. nov. and Homoserinibacter gongjuensis gen. nov., sp. nov. belong to the family Microbacteriaceae.</title>
        <authorList>
            <person name="Kim S.J."/>
            <person name="Ahn J.H."/>
            <person name="Weon H.Y."/>
            <person name="Hamada M."/>
            <person name="Suzuki K."/>
            <person name="Kwon S.W."/>
        </authorList>
    </citation>
    <scope>NUCLEOTIDE SEQUENCE [LARGE SCALE GENOMIC DNA]</scope>
    <source>
        <strain evidence="5 6">NBRC 108724</strain>
    </source>
</reference>
<keyword evidence="6" id="KW-1185">Reference proteome</keyword>
<comment type="similarity">
    <text evidence="1">Belongs to the N(4)/N(6)-methyltransferase family.</text>
</comment>
<dbReference type="GO" id="GO:0003677">
    <property type="term" value="F:DNA binding"/>
    <property type="evidence" value="ECO:0007669"/>
    <property type="project" value="InterPro"/>
</dbReference>
<dbReference type="Gene3D" id="3.40.50.150">
    <property type="entry name" value="Vaccinia Virus protein VP39"/>
    <property type="match status" value="2"/>
</dbReference>
<accession>A0A6L9XWS2</accession>
<name>A0A6L9XWS2_9MICO</name>
<dbReference type="InterPro" id="IPR029063">
    <property type="entry name" value="SAM-dependent_MTases_sf"/>
</dbReference>
<evidence type="ECO:0000256" key="1">
    <source>
        <dbReference type="ARBA" id="ARBA00006594"/>
    </source>
</evidence>
<dbReference type="AlphaFoldDB" id="A0A6L9XWS2"/>
<protein>
    <submittedName>
        <fullName evidence="5">DNA methylase</fullName>
    </submittedName>
</protein>